<dbReference type="CTD" id="6753754"/>
<dbReference type="Gene3D" id="2.100.10.30">
    <property type="entry name" value="Jacalin-like lectin domain"/>
    <property type="match status" value="1"/>
</dbReference>
<evidence type="ECO:0000313" key="2">
    <source>
        <dbReference type="EMBL" id="EDV24651.1"/>
    </source>
</evidence>
<dbReference type="OrthoDB" id="2792332at2759"/>
<dbReference type="InterPro" id="IPR036404">
    <property type="entry name" value="Jacalin-like_lectin_dom_sf"/>
</dbReference>
<dbReference type="InParanoid" id="B3RW92"/>
<evidence type="ECO:0000313" key="3">
    <source>
        <dbReference type="Proteomes" id="UP000009022"/>
    </source>
</evidence>
<dbReference type="SMART" id="SM00915">
    <property type="entry name" value="Jacalin"/>
    <property type="match status" value="1"/>
</dbReference>
<feature type="domain" description="Jacalin-type lectin" evidence="1">
    <location>
        <begin position="117"/>
        <end position="251"/>
    </location>
</feature>
<evidence type="ECO:0000259" key="1">
    <source>
        <dbReference type="SMART" id="SM00915"/>
    </source>
</evidence>
<dbReference type="EMBL" id="DS985245">
    <property type="protein sequence ID" value="EDV24651.1"/>
    <property type="molecule type" value="Genomic_DNA"/>
</dbReference>
<protein>
    <recommendedName>
        <fullName evidence="1">Jacalin-type lectin domain-containing protein</fullName>
    </recommendedName>
</protein>
<dbReference type="HOGENOM" id="CLU_1103994_0_0_1"/>
<dbReference type="GeneID" id="6753754"/>
<proteinExistence type="predicted"/>
<reference evidence="2 3" key="1">
    <citation type="journal article" date="2008" name="Nature">
        <title>The Trichoplax genome and the nature of placozoans.</title>
        <authorList>
            <person name="Srivastava M."/>
            <person name="Begovic E."/>
            <person name="Chapman J."/>
            <person name="Putnam N.H."/>
            <person name="Hellsten U."/>
            <person name="Kawashima T."/>
            <person name="Kuo A."/>
            <person name="Mitros T."/>
            <person name="Salamov A."/>
            <person name="Carpenter M.L."/>
            <person name="Signorovitch A.Y."/>
            <person name="Moreno M.A."/>
            <person name="Kamm K."/>
            <person name="Grimwood J."/>
            <person name="Schmutz J."/>
            <person name="Shapiro H."/>
            <person name="Grigoriev I.V."/>
            <person name="Buss L.W."/>
            <person name="Schierwater B."/>
            <person name="Dellaporta S.L."/>
            <person name="Rokhsar D.S."/>
        </authorList>
    </citation>
    <scope>NUCLEOTIDE SEQUENCE [LARGE SCALE GENOMIC DNA]</scope>
    <source>
        <strain evidence="2 3">Grell-BS-1999</strain>
    </source>
</reference>
<sequence>MADMPSNNIMDKYINLPTFICKKNEQHGVKGDYFKCRIKAKLHQDNEDYFQLSNDKGDILLIKAAVVMQYLTDGGWRNNLIDEIGPVVMSMDDGNVRLQFILGNDCLITSPIGSTEGMEFAHIGSAVNPIRYVTFGFSFTLGDMCYVQIQFQDKTVKSSGTKTPCDRIKSIKLTPNEKITSAYIQISQEHNPCYHLVQGIRIETSLGQQLSFGKIENKQTKHWLDIGSGLLVGVIGRYSFYIHSLGLIFTKP</sequence>
<keyword evidence="3" id="KW-1185">Reference proteome</keyword>
<dbReference type="AlphaFoldDB" id="B3RW92"/>
<dbReference type="InterPro" id="IPR001229">
    <property type="entry name" value="Jacalin-like_lectin_dom"/>
</dbReference>
<name>B3RW92_TRIAD</name>
<dbReference type="RefSeq" id="XP_002112541.1">
    <property type="nucleotide sequence ID" value="XM_002112505.1"/>
</dbReference>
<dbReference type="SUPFAM" id="SSF51101">
    <property type="entry name" value="Mannose-binding lectins"/>
    <property type="match status" value="1"/>
</dbReference>
<accession>B3RW92</accession>
<gene>
    <name evidence="2" type="ORF">TRIADDRAFT_56667</name>
</gene>
<dbReference type="Pfam" id="PF01419">
    <property type="entry name" value="Jacalin"/>
    <property type="match status" value="1"/>
</dbReference>
<dbReference type="Proteomes" id="UP000009022">
    <property type="component" value="Unassembled WGS sequence"/>
</dbReference>
<dbReference type="KEGG" id="tad:TRIADDRAFT_56667"/>
<organism evidence="2 3">
    <name type="scientific">Trichoplax adhaerens</name>
    <name type="common">Trichoplax reptans</name>
    <dbReference type="NCBI Taxonomy" id="10228"/>
    <lineage>
        <taxon>Eukaryota</taxon>
        <taxon>Metazoa</taxon>
        <taxon>Placozoa</taxon>
        <taxon>Uniplacotomia</taxon>
        <taxon>Trichoplacea</taxon>
        <taxon>Trichoplacidae</taxon>
        <taxon>Trichoplax</taxon>
    </lineage>
</organism>